<dbReference type="OMA" id="REHISIM"/>
<evidence type="ECO:0000313" key="2">
    <source>
        <dbReference type="EMBL" id="EME48894.1"/>
    </source>
</evidence>
<evidence type="ECO:0000313" key="3">
    <source>
        <dbReference type="Proteomes" id="UP000016933"/>
    </source>
</evidence>
<keyword evidence="1" id="KW-0732">Signal</keyword>
<dbReference type="OrthoDB" id="2019572at2759"/>
<dbReference type="AlphaFoldDB" id="N1Q334"/>
<reference evidence="3" key="1">
    <citation type="journal article" date="2012" name="PLoS Genet.">
        <title>The genomes of the fungal plant pathogens Cladosporium fulvum and Dothistroma septosporum reveal adaptation to different hosts and lifestyles but also signatures of common ancestry.</title>
        <authorList>
            <person name="de Wit P.J.G.M."/>
            <person name="van der Burgt A."/>
            <person name="Oekmen B."/>
            <person name="Stergiopoulos I."/>
            <person name="Abd-Elsalam K.A."/>
            <person name="Aerts A.L."/>
            <person name="Bahkali A.H."/>
            <person name="Beenen H.G."/>
            <person name="Chettri P."/>
            <person name="Cox M.P."/>
            <person name="Datema E."/>
            <person name="de Vries R.P."/>
            <person name="Dhillon B."/>
            <person name="Ganley A.R."/>
            <person name="Griffiths S.A."/>
            <person name="Guo Y."/>
            <person name="Hamelin R.C."/>
            <person name="Henrissat B."/>
            <person name="Kabir M.S."/>
            <person name="Jashni M.K."/>
            <person name="Kema G."/>
            <person name="Klaubauf S."/>
            <person name="Lapidus A."/>
            <person name="Levasseur A."/>
            <person name="Lindquist E."/>
            <person name="Mehrabi R."/>
            <person name="Ohm R.A."/>
            <person name="Owen T.J."/>
            <person name="Salamov A."/>
            <person name="Schwelm A."/>
            <person name="Schijlen E."/>
            <person name="Sun H."/>
            <person name="van den Burg H.A."/>
            <person name="van Ham R.C.H.J."/>
            <person name="Zhang S."/>
            <person name="Goodwin S.B."/>
            <person name="Grigoriev I.V."/>
            <person name="Collemare J."/>
            <person name="Bradshaw R.E."/>
        </authorList>
    </citation>
    <scope>NUCLEOTIDE SEQUENCE [LARGE SCALE GENOMIC DNA]</scope>
    <source>
        <strain evidence="3">NZE10 / CBS 128990</strain>
    </source>
</reference>
<feature type="chain" id="PRO_5004109284" evidence="1">
    <location>
        <begin position="21"/>
        <end position="340"/>
    </location>
</feature>
<dbReference type="Gene3D" id="3.40.50.1820">
    <property type="entry name" value="alpha/beta hydrolase"/>
    <property type="match status" value="1"/>
</dbReference>
<organism evidence="2 3">
    <name type="scientific">Dothistroma septosporum (strain NZE10 / CBS 128990)</name>
    <name type="common">Red band needle blight fungus</name>
    <name type="synonym">Mycosphaerella pini</name>
    <dbReference type="NCBI Taxonomy" id="675120"/>
    <lineage>
        <taxon>Eukaryota</taxon>
        <taxon>Fungi</taxon>
        <taxon>Dikarya</taxon>
        <taxon>Ascomycota</taxon>
        <taxon>Pezizomycotina</taxon>
        <taxon>Dothideomycetes</taxon>
        <taxon>Dothideomycetidae</taxon>
        <taxon>Mycosphaerellales</taxon>
        <taxon>Mycosphaerellaceae</taxon>
        <taxon>Dothistroma</taxon>
    </lineage>
</organism>
<keyword evidence="3" id="KW-1185">Reference proteome</keyword>
<name>N1Q334_DOTSN</name>
<evidence type="ECO:0000256" key="1">
    <source>
        <dbReference type="SAM" id="SignalP"/>
    </source>
</evidence>
<dbReference type="EMBL" id="KB446535">
    <property type="protein sequence ID" value="EME48894.1"/>
    <property type="molecule type" value="Genomic_DNA"/>
</dbReference>
<dbReference type="STRING" id="675120.N1Q334"/>
<reference evidence="2 3" key="2">
    <citation type="journal article" date="2012" name="PLoS Pathog.">
        <title>Diverse lifestyles and strategies of plant pathogenesis encoded in the genomes of eighteen Dothideomycetes fungi.</title>
        <authorList>
            <person name="Ohm R.A."/>
            <person name="Feau N."/>
            <person name="Henrissat B."/>
            <person name="Schoch C.L."/>
            <person name="Horwitz B.A."/>
            <person name="Barry K.W."/>
            <person name="Condon B.J."/>
            <person name="Copeland A.C."/>
            <person name="Dhillon B."/>
            <person name="Glaser F."/>
            <person name="Hesse C.N."/>
            <person name="Kosti I."/>
            <person name="LaButti K."/>
            <person name="Lindquist E.A."/>
            <person name="Lucas S."/>
            <person name="Salamov A.A."/>
            <person name="Bradshaw R.E."/>
            <person name="Ciuffetti L."/>
            <person name="Hamelin R.C."/>
            <person name="Kema G.H.J."/>
            <person name="Lawrence C."/>
            <person name="Scott J.A."/>
            <person name="Spatafora J.W."/>
            <person name="Turgeon B.G."/>
            <person name="de Wit P.J.G.M."/>
            <person name="Zhong S."/>
            <person name="Goodwin S.B."/>
            <person name="Grigoriev I.V."/>
        </authorList>
    </citation>
    <scope>NUCLEOTIDE SEQUENCE [LARGE SCALE GENOMIC DNA]</scope>
    <source>
        <strain evidence="3">NZE10 / CBS 128990</strain>
    </source>
</reference>
<proteinExistence type="predicted"/>
<feature type="signal peptide" evidence="1">
    <location>
        <begin position="1"/>
        <end position="20"/>
    </location>
</feature>
<dbReference type="PANTHER" id="PTHR35560:SF3">
    <property type="entry name" value="PEPTIDASE S9 PROLYL OLIGOPEPTIDASE CATALYTIC DOMAIN-CONTAINING PROTEIN"/>
    <property type="match status" value="1"/>
</dbReference>
<dbReference type="InterPro" id="IPR029058">
    <property type="entry name" value="AB_hydrolase_fold"/>
</dbReference>
<accession>N1Q334</accession>
<dbReference type="Proteomes" id="UP000016933">
    <property type="component" value="Unassembled WGS sequence"/>
</dbReference>
<dbReference type="PANTHER" id="PTHR35560">
    <property type="entry name" value="BLL0132 PROTEIN"/>
    <property type="match status" value="1"/>
</dbReference>
<dbReference type="SUPFAM" id="SSF53474">
    <property type="entry name" value="alpha/beta-Hydrolases"/>
    <property type="match status" value="1"/>
</dbReference>
<gene>
    <name evidence="2" type="ORF">DOTSEDRAFT_19395</name>
</gene>
<sequence>MREPLLAVGLAASLYTSVQAQQFSGNVIPNSLSSVPGSETSYFRISNGSEKKNNLTLINCYSYGQNNQRIVASNVRRAVIMIHGLNSDPATYMSNMRSALAQVNSEPNVNFDNVALMAPFLPSGDDKTTGYSWTNGLATGQGSTGSALIQKGSQWSAGGNHQYPDSSKTTSPYTVLYRIIQYFHNAALFPKLTQIVISGHSLGAQTVQRYAPIGSQLNTWTPQSYWLANPDSHVWLSTDRPLSTACCSIFDDYRRGFDKFTDYPMTYARTLVASGRAAISAYCNSKAINYVRVIQDLSDDSSTCAPETTGKDRNERLIKTRPFSRDARSRQVVVAIHSTS</sequence>
<dbReference type="HOGENOM" id="CLU_816417_0_0_1"/>
<protein>
    <submittedName>
        <fullName evidence="2">Uncharacterized protein</fullName>
    </submittedName>
</protein>
<dbReference type="eggNOG" id="ENOG502S3VG">
    <property type="taxonomic scope" value="Eukaryota"/>
</dbReference>